<proteinExistence type="predicted"/>
<name>A0A502GW47_9BACT</name>
<evidence type="ECO:0000313" key="1">
    <source>
        <dbReference type="EMBL" id="TPG66627.1"/>
    </source>
</evidence>
<evidence type="ECO:0000313" key="2">
    <source>
        <dbReference type="Proteomes" id="UP000317646"/>
    </source>
</evidence>
<dbReference type="Proteomes" id="UP000317646">
    <property type="component" value="Unassembled WGS sequence"/>
</dbReference>
<dbReference type="EMBL" id="RCYZ01000003">
    <property type="protein sequence ID" value="TPG66627.1"/>
    <property type="molecule type" value="Genomic_DNA"/>
</dbReference>
<evidence type="ECO:0008006" key="3">
    <source>
        <dbReference type="Google" id="ProtNLM"/>
    </source>
</evidence>
<sequence>MHETHGKLESRQNIPIAFFLAARGERVQLLPVLRIPGTKCADATRDGIEWEFKVPAGRTANAIDQALRGANRQAARVLIQVANEFDRQVLETAIYGRVRRAANIVEVAILLADALHHFTRQEILNNTFRGKMG</sequence>
<protein>
    <recommendedName>
        <fullName evidence="3">tRNA nuclease CdiA C-terminal domain-containing protein</fullName>
    </recommendedName>
</protein>
<keyword evidence="2" id="KW-1185">Reference proteome</keyword>
<organism evidence="1 2">
    <name type="scientific">Hymenobacter nivis</name>
    <dbReference type="NCBI Taxonomy" id="1850093"/>
    <lineage>
        <taxon>Bacteria</taxon>
        <taxon>Pseudomonadati</taxon>
        <taxon>Bacteroidota</taxon>
        <taxon>Cytophagia</taxon>
        <taxon>Cytophagales</taxon>
        <taxon>Hymenobacteraceae</taxon>
        <taxon>Hymenobacter</taxon>
    </lineage>
</organism>
<dbReference type="AlphaFoldDB" id="A0A502GW47"/>
<gene>
    <name evidence="1" type="ORF">EAH73_09555</name>
</gene>
<dbReference type="Gene3D" id="3.40.1350.120">
    <property type="match status" value="1"/>
</dbReference>
<reference evidence="1 2" key="1">
    <citation type="journal article" date="2019" name="Environ. Microbiol.">
        <title>Species interactions and distinct microbial communities in high Arctic permafrost affected cryosols are associated with the CH4 and CO2 gas fluxes.</title>
        <authorList>
            <person name="Altshuler I."/>
            <person name="Hamel J."/>
            <person name="Turney S."/>
            <person name="Magnuson E."/>
            <person name="Levesque R."/>
            <person name="Greer C."/>
            <person name="Whyte L.G."/>
        </authorList>
    </citation>
    <scope>NUCLEOTIDE SEQUENCE [LARGE SCALE GENOMIC DNA]</scope>
    <source>
        <strain evidence="1 2">S9.2P</strain>
    </source>
</reference>
<accession>A0A502GW47</accession>
<comment type="caution">
    <text evidence="1">The sequence shown here is derived from an EMBL/GenBank/DDBJ whole genome shotgun (WGS) entry which is preliminary data.</text>
</comment>